<dbReference type="GO" id="GO:1902499">
    <property type="term" value="P:positive regulation of protein autoubiquitination"/>
    <property type="evidence" value="ECO:0007669"/>
    <property type="project" value="EnsemblFungi"/>
</dbReference>
<organism evidence="4 5">
    <name type="scientific">Lachancea dasiensis</name>
    <dbReference type="NCBI Taxonomy" id="1072105"/>
    <lineage>
        <taxon>Eukaryota</taxon>
        <taxon>Fungi</taxon>
        <taxon>Dikarya</taxon>
        <taxon>Ascomycota</taxon>
        <taxon>Saccharomycotina</taxon>
        <taxon>Saccharomycetes</taxon>
        <taxon>Saccharomycetales</taxon>
        <taxon>Saccharomycetaceae</taxon>
        <taxon>Lachancea</taxon>
    </lineage>
</organism>
<keyword evidence="1" id="KW-0853">WD repeat</keyword>
<proteinExistence type="predicted"/>
<dbReference type="SMART" id="SM00320">
    <property type="entry name" value="WD40"/>
    <property type="match status" value="4"/>
</dbReference>
<dbReference type="Proteomes" id="UP000190274">
    <property type="component" value="Chromosome G"/>
</dbReference>
<evidence type="ECO:0000256" key="2">
    <source>
        <dbReference type="ARBA" id="ARBA00022737"/>
    </source>
</evidence>
<dbReference type="AlphaFoldDB" id="A0A1G4JQZ0"/>
<protein>
    <submittedName>
        <fullName evidence="4">LADA_0G01156g1_1</fullName>
    </submittedName>
</protein>
<reference evidence="5" key="1">
    <citation type="submission" date="2016-03" db="EMBL/GenBank/DDBJ databases">
        <authorList>
            <person name="Devillers H."/>
        </authorList>
    </citation>
    <scope>NUCLEOTIDE SEQUENCE [LARGE SCALE GENOMIC DNA]</scope>
</reference>
<gene>
    <name evidence="4" type="ORF">LADA_0G01156G</name>
</gene>
<dbReference type="GO" id="GO:1990298">
    <property type="term" value="C:bub1-bub3 complex"/>
    <property type="evidence" value="ECO:0007669"/>
    <property type="project" value="EnsemblFungi"/>
</dbReference>
<dbReference type="PANTHER" id="PTHR10971">
    <property type="entry name" value="MRNA EXPORT FACTOR AND BUB3"/>
    <property type="match status" value="1"/>
</dbReference>
<keyword evidence="2" id="KW-0677">Repeat</keyword>
<dbReference type="GO" id="GO:0043130">
    <property type="term" value="F:ubiquitin binding"/>
    <property type="evidence" value="ECO:0007669"/>
    <property type="project" value="EnsemblFungi"/>
</dbReference>
<dbReference type="InterPro" id="IPR015943">
    <property type="entry name" value="WD40/YVTN_repeat-like_dom_sf"/>
</dbReference>
<dbReference type="OrthoDB" id="10262475at2759"/>
<dbReference type="Gene3D" id="2.130.10.10">
    <property type="entry name" value="YVTN repeat-like/Quinoprotein amine dehydrogenase"/>
    <property type="match status" value="1"/>
</dbReference>
<dbReference type="InterPro" id="IPR001680">
    <property type="entry name" value="WD40_rpt"/>
</dbReference>
<dbReference type="GO" id="GO:0007094">
    <property type="term" value="P:mitotic spindle assembly checkpoint signaling"/>
    <property type="evidence" value="ECO:0007669"/>
    <property type="project" value="EnsemblFungi"/>
</dbReference>
<evidence type="ECO:0000259" key="3">
    <source>
        <dbReference type="Pfam" id="PF13360"/>
    </source>
</evidence>
<accession>A0A1G4JQZ0</accession>
<dbReference type="STRING" id="1266660.A0A1G4JQZ0"/>
<keyword evidence="5" id="KW-1185">Reference proteome</keyword>
<evidence type="ECO:0000313" key="5">
    <source>
        <dbReference type="Proteomes" id="UP000190274"/>
    </source>
</evidence>
<dbReference type="InterPro" id="IPR002372">
    <property type="entry name" value="PQQ_rpt_dom"/>
</dbReference>
<dbReference type="Pfam" id="PF13360">
    <property type="entry name" value="PQQ_2"/>
    <property type="match status" value="1"/>
</dbReference>
<dbReference type="SUPFAM" id="SSF50978">
    <property type="entry name" value="WD40 repeat-like"/>
    <property type="match status" value="1"/>
</dbReference>
<evidence type="ECO:0000256" key="1">
    <source>
        <dbReference type="ARBA" id="ARBA00022574"/>
    </source>
</evidence>
<dbReference type="GO" id="GO:0033597">
    <property type="term" value="C:mitotic checkpoint complex"/>
    <property type="evidence" value="ECO:0007669"/>
    <property type="project" value="EnsemblFungi"/>
</dbReference>
<dbReference type="EMBL" id="LT598457">
    <property type="protein sequence ID" value="SCU93066.1"/>
    <property type="molecule type" value="Genomic_DNA"/>
</dbReference>
<dbReference type="GO" id="GO:0000776">
    <property type="term" value="C:kinetochore"/>
    <property type="evidence" value="ECO:0007669"/>
    <property type="project" value="EnsemblFungi"/>
</dbReference>
<name>A0A1G4JQZ0_9SACH</name>
<feature type="domain" description="Pyrrolo-quinoline quinone repeat" evidence="3">
    <location>
        <begin position="50"/>
        <end position="162"/>
    </location>
</feature>
<evidence type="ECO:0000313" key="4">
    <source>
        <dbReference type="EMBL" id="SCU93066.1"/>
    </source>
</evidence>
<sequence length="309" mass="34238">MYFECLNNTPKDYISDLTLIDDTLNVIVTAWDGTLTLYACDANEQLLTMKHDHGLLCSTSSSGGRIFVGSVQGEVLEVDMESGKFRLVCDDSQLGVCAISTAGNHLVAGSWDGSIQVIDLKTGKVWYNKKFEDRKVLALDCNESKIVVAYTGGKLAVYDVKNMNIPVVRDSGLKFQCRDLKIMPSGDGYAQSSVDGRVAIEYFEDESSRFAFRCHRMNLSDTQFVFPVNTLAFSSREHLYTGGSDGRVFGWNLKTRKKSEELPKFDESVVRVVTNKKVLCVATADDSFKTSATVQGVEISPGQIYFTKL</sequence>
<dbReference type="InterPro" id="IPR036322">
    <property type="entry name" value="WD40_repeat_dom_sf"/>
</dbReference>
<dbReference type="GO" id="GO:0044774">
    <property type="term" value="P:mitotic DNA integrity checkpoint signaling"/>
    <property type="evidence" value="ECO:0007669"/>
    <property type="project" value="EnsemblFungi"/>
</dbReference>